<evidence type="ECO:0000256" key="2">
    <source>
        <dbReference type="ARBA" id="ARBA00001657"/>
    </source>
</evidence>
<feature type="signal peptide" evidence="15">
    <location>
        <begin position="1"/>
        <end position="16"/>
    </location>
</feature>
<evidence type="ECO:0000256" key="5">
    <source>
        <dbReference type="ARBA" id="ARBA00022525"/>
    </source>
</evidence>
<evidence type="ECO:0000313" key="20">
    <source>
        <dbReference type="Proteomes" id="UP000803884"/>
    </source>
</evidence>
<dbReference type="Pfam" id="PF21365">
    <property type="entry name" value="Glyco_hydro_31_3rd"/>
    <property type="match status" value="1"/>
</dbReference>
<reference evidence="19 20" key="1">
    <citation type="journal article" date="2020" name="Microbiol. Resour. Announc.">
        <title>Draft Genome Sequence of a Cladosporium Species Isolated from the Mesophotic Ascidian Didemnum maculosum.</title>
        <authorList>
            <person name="Gioti A."/>
            <person name="Siaperas R."/>
            <person name="Nikolaivits E."/>
            <person name="Le Goff G."/>
            <person name="Ouazzani J."/>
            <person name="Kotoulas G."/>
            <person name="Topakas E."/>
        </authorList>
    </citation>
    <scope>NUCLEOTIDE SEQUENCE [LARGE SCALE GENOMIC DNA]</scope>
    <source>
        <strain evidence="19 20">TM138-S3</strain>
    </source>
</reference>
<evidence type="ECO:0000256" key="4">
    <source>
        <dbReference type="ARBA" id="ARBA00007806"/>
    </source>
</evidence>
<evidence type="ECO:0000256" key="1">
    <source>
        <dbReference type="ARBA" id="ARBA00000448"/>
    </source>
</evidence>
<feature type="domain" description="Glycoside hydrolase family 31 N-terminal" evidence="17">
    <location>
        <begin position="85"/>
        <end position="224"/>
    </location>
</feature>
<proteinExistence type="inferred from homology"/>
<evidence type="ECO:0000256" key="12">
    <source>
        <dbReference type="ARBA" id="ARBA00023326"/>
    </source>
</evidence>
<comment type="caution">
    <text evidence="19">The sequence shown here is derived from an EMBL/GenBank/DDBJ whole genome shotgun (WGS) entry which is preliminary data.</text>
</comment>
<dbReference type="Gene3D" id="3.20.20.80">
    <property type="entry name" value="Glycosidases"/>
    <property type="match status" value="2"/>
</dbReference>
<dbReference type="InterPro" id="IPR017853">
    <property type="entry name" value="GH"/>
</dbReference>
<evidence type="ECO:0000256" key="10">
    <source>
        <dbReference type="ARBA" id="ARBA00023295"/>
    </source>
</evidence>
<keyword evidence="20" id="KW-1185">Reference proteome</keyword>
<dbReference type="RefSeq" id="XP_069233513.1">
    <property type="nucleotide sequence ID" value="XM_069369425.1"/>
</dbReference>
<evidence type="ECO:0000259" key="18">
    <source>
        <dbReference type="Pfam" id="PF21365"/>
    </source>
</evidence>
<keyword evidence="5" id="KW-0964">Secreted</keyword>
<dbReference type="Gene3D" id="2.60.40.1760">
    <property type="entry name" value="glycosyl hydrolase (family 31)"/>
    <property type="match status" value="1"/>
</dbReference>
<dbReference type="InterPro" id="IPR011013">
    <property type="entry name" value="Gal_mutarotase_sf_dom"/>
</dbReference>
<dbReference type="CDD" id="cd14752">
    <property type="entry name" value="GH31_N"/>
    <property type="match status" value="1"/>
</dbReference>
<keyword evidence="9" id="KW-0119">Carbohydrate metabolism</keyword>
<evidence type="ECO:0000256" key="7">
    <source>
        <dbReference type="ARBA" id="ARBA00022801"/>
    </source>
</evidence>
<keyword evidence="10 14" id="KW-0326">Glycosidase</keyword>
<dbReference type="Pfam" id="PF13802">
    <property type="entry name" value="Gal_mutarotas_2"/>
    <property type="match status" value="1"/>
</dbReference>
<evidence type="ECO:0000259" key="17">
    <source>
        <dbReference type="Pfam" id="PF13802"/>
    </source>
</evidence>
<comment type="function">
    <text evidence="13">Glucosidase involved in the degradation of cellulosic biomass. Has both alpha- and beta-glucosidase activity.</text>
</comment>
<dbReference type="InterPro" id="IPR000322">
    <property type="entry name" value="Glyco_hydro_31_TIM"/>
</dbReference>
<dbReference type="GO" id="GO:0000272">
    <property type="term" value="P:polysaccharide catabolic process"/>
    <property type="evidence" value="ECO:0007669"/>
    <property type="project" value="UniProtKB-KW"/>
</dbReference>
<evidence type="ECO:0000256" key="11">
    <source>
        <dbReference type="ARBA" id="ARBA00023316"/>
    </source>
</evidence>
<dbReference type="GeneID" id="96002263"/>
<sequence>MHGLLAGSALVAAASARAIAPRQLSNDTSCPGYSASNVQQTGTGLSADLSLAGAACNSYGKDIENLRLSVNYDSSKRLHVKIEDSPAVAYQVPTDVFPTPSSDDSVSSDDSDLEFSWEESPFSFKVTRKSNDEVLFDSSAASLIFQDQYLRLRTALPQDPNIYGLGEHTDGLRLNTTDYTRTFWNRDSYGVPTGSNLYGSHPVYFEHRGDAGTHGVFLLSSSGMDVKIDVEDGQQYLEYNTLGGVIDLYFMAGETPTEVSQQYAEVAGLPAMMPYWGFGLHQCRYGYRDFYAIAEVITNYSAAGIPLETMWTDIDYMYERYIMTLDPDRFPLERMRDVVDYLHEHDQHYVVMVDPAVAYQEQKYDNLTYDTFTTARDEGLFLYKNGSIYRGVVWPGVTAFPDWFHPEIQEYWNDEFLSFFDADSGVDIDALWIDMNEPANFNLFANDPDTTAEERNFPPPRPALRSQPREIPGFPPEFQPGAAPYPPDNYVYAPPWLASDAAPNTKKRNALPQGSPLSKRQEAEVIGYPDRNYLEPPYQIDNTNTITPYGGLSNFTADTDIVHYDGHVELDVHNLYGSMMSVASRNALLARRPARRPMVITRSTFAGAGRSVAKWLGDNLSTWEQYRMSIQAMLDFTTFFQMPMVGSDICGFGGNTTETLCARWATLGAFYPFSRNHNGDTSIPQEFYLWETVADAARSAYDIRYRLLDYIYTALHQQTVDGTPLLNPLFFNYPYDAALFSNQLQFFYGADILVSPVTEENSTSVTIYVPDDRFYAFDTWEVVEGSGSEVTLNDIDFTQIPLHVRGGAVIPLRAESGLTTTEVRAKPFQLIVAPDRDGKASGKLYLDDGDSIEQEATSEIEFKYENGVLEASGSFDYTAEDARVSAVKVLGSKKPGKAPKYGKKGKGKKKCKDDEWEYKKGVVTIEMDQKLDGPFTVEV</sequence>
<dbReference type="EMBL" id="JAAQHG020000002">
    <property type="protein sequence ID" value="KAL1590408.1"/>
    <property type="molecule type" value="Genomic_DNA"/>
</dbReference>
<protein>
    <recommendedName>
        <fullName evidence="21">Alpha-glucosidase</fullName>
    </recommendedName>
</protein>
<gene>
    <name evidence="19" type="ORF">WHR41_00819</name>
</gene>
<feature type="domain" description="Glycoside hydrolase family 31 TIM barrel" evidence="16">
    <location>
        <begin position="270"/>
        <end position="714"/>
    </location>
</feature>
<evidence type="ECO:0000256" key="13">
    <source>
        <dbReference type="ARBA" id="ARBA00025512"/>
    </source>
</evidence>
<dbReference type="GO" id="GO:0030246">
    <property type="term" value="F:carbohydrate binding"/>
    <property type="evidence" value="ECO:0007669"/>
    <property type="project" value="InterPro"/>
</dbReference>
<dbReference type="AlphaFoldDB" id="A0AB34KZG8"/>
<dbReference type="SUPFAM" id="SSF74650">
    <property type="entry name" value="Galactose mutarotase-like"/>
    <property type="match status" value="1"/>
</dbReference>
<evidence type="ECO:0000256" key="14">
    <source>
        <dbReference type="RuleBase" id="RU361185"/>
    </source>
</evidence>
<dbReference type="CDD" id="cd06602">
    <property type="entry name" value="GH31_MGAM_SI_GAA"/>
    <property type="match status" value="1"/>
</dbReference>
<comment type="catalytic activity">
    <reaction evidence="2">
        <text>Hydrolysis of terminal, non-reducing (1-&gt;4)-linked alpha-D-glucose residues with release of alpha-D-glucose.</text>
        <dbReference type="EC" id="3.2.1.20"/>
    </reaction>
</comment>
<dbReference type="Pfam" id="PF01055">
    <property type="entry name" value="Glyco_hydro_31_2nd"/>
    <property type="match status" value="1"/>
</dbReference>
<feature type="chain" id="PRO_5044217594" description="Alpha-glucosidase" evidence="15">
    <location>
        <begin position="17"/>
        <end position="939"/>
    </location>
</feature>
<keyword evidence="6 15" id="KW-0732">Signal</keyword>
<dbReference type="PANTHER" id="PTHR22762:SF67">
    <property type="entry name" value="ALPHA_BETA-GLUCOSIDASE AGDC-RELATED"/>
    <property type="match status" value="1"/>
</dbReference>
<name>A0AB34KZG8_9PEZI</name>
<feature type="domain" description="Glycosyl hydrolase family 31 C-terminal" evidence="18">
    <location>
        <begin position="722"/>
        <end position="810"/>
    </location>
</feature>
<evidence type="ECO:0000256" key="3">
    <source>
        <dbReference type="ARBA" id="ARBA00004613"/>
    </source>
</evidence>
<organism evidence="19 20">
    <name type="scientific">Cladosporium halotolerans</name>
    <dbReference type="NCBI Taxonomy" id="1052096"/>
    <lineage>
        <taxon>Eukaryota</taxon>
        <taxon>Fungi</taxon>
        <taxon>Dikarya</taxon>
        <taxon>Ascomycota</taxon>
        <taxon>Pezizomycotina</taxon>
        <taxon>Dothideomycetes</taxon>
        <taxon>Dothideomycetidae</taxon>
        <taxon>Cladosporiales</taxon>
        <taxon>Cladosporiaceae</taxon>
        <taxon>Cladosporium</taxon>
    </lineage>
</organism>
<dbReference type="PANTHER" id="PTHR22762">
    <property type="entry name" value="ALPHA-GLUCOSIDASE"/>
    <property type="match status" value="1"/>
</dbReference>
<dbReference type="GO" id="GO:0071555">
    <property type="term" value="P:cell wall organization"/>
    <property type="evidence" value="ECO:0007669"/>
    <property type="project" value="UniProtKB-KW"/>
</dbReference>
<evidence type="ECO:0000256" key="15">
    <source>
        <dbReference type="SAM" id="SignalP"/>
    </source>
</evidence>
<dbReference type="GO" id="GO:0008422">
    <property type="term" value="F:beta-glucosidase activity"/>
    <property type="evidence" value="ECO:0007669"/>
    <property type="project" value="UniProtKB-EC"/>
</dbReference>
<dbReference type="GO" id="GO:0004558">
    <property type="term" value="F:alpha-1,4-glucosidase activity"/>
    <property type="evidence" value="ECO:0007669"/>
    <property type="project" value="UniProtKB-EC"/>
</dbReference>
<dbReference type="Proteomes" id="UP000803884">
    <property type="component" value="Unassembled WGS sequence"/>
</dbReference>
<evidence type="ECO:0000313" key="19">
    <source>
        <dbReference type="EMBL" id="KAL1590408.1"/>
    </source>
</evidence>
<dbReference type="InterPro" id="IPR025887">
    <property type="entry name" value="Glyco_hydro_31_N_dom"/>
</dbReference>
<evidence type="ECO:0000256" key="9">
    <source>
        <dbReference type="ARBA" id="ARBA00023277"/>
    </source>
</evidence>
<evidence type="ECO:0000259" key="16">
    <source>
        <dbReference type="Pfam" id="PF01055"/>
    </source>
</evidence>
<dbReference type="SUPFAM" id="SSF51011">
    <property type="entry name" value="Glycosyl hydrolase domain"/>
    <property type="match status" value="1"/>
</dbReference>
<keyword evidence="8" id="KW-0325">Glycoprotein</keyword>
<evidence type="ECO:0000256" key="6">
    <source>
        <dbReference type="ARBA" id="ARBA00022729"/>
    </source>
</evidence>
<dbReference type="GO" id="GO:0005576">
    <property type="term" value="C:extracellular region"/>
    <property type="evidence" value="ECO:0007669"/>
    <property type="project" value="UniProtKB-SubCell"/>
</dbReference>
<dbReference type="Gene3D" id="2.60.40.1180">
    <property type="entry name" value="Golgi alpha-mannosidase II"/>
    <property type="match status" value="2"/>
</dbReference>
<accession>A0AB34KZG8</accession>
<evidence type="ECO:0008006" key="21">
    <source>
        <dbReference type="Google" id="ProtNLM"/>
    </source>
</evidence>
<keyword evidence="11" id="KW-0961">Cell wall biogenesis/degradation</keyword>
<comment type="catalytic activity">
    <reaction evidence="1">
        <text>Hydrolysis of terminal, non-reducing beta-D-glucosyl residues with release of beta-D-glucose.</text>
        <dbReference type="EC" id="3.2.1.21"/>
    </reaction>
</comment>
<keyword evidence="12" id="KW-0624">Polysaccharide degradation</keyword>
<dbReference type="SUPFAM" id="SSF51445">
    <property type="entry name" value="(Trans)glycosidases"/>
    <property type="match status" value="1"/>
</dbReference>
<comment type="subcellular location">
    <subcellularLocation>
        <location evidence="3">Secreted</location>
    </subcellularLocation>
</comment>
<keyword evidence="7 14" id="KW-0378">Hydrolase</keyword>
<dbReference type="InterPro" id="IPR013780">
    <property type="entry name" value="Glyco_hydro_b"/>
</dbReference>
<dbReference type="InterPro" id="IPR048395">
    <property type="entry name" value="Glyco_hydro_31_C"/>
</dbReference>
<evidence type="ECO:0000256" key="8">
    <source>
        <dbReference type="ARBA" id="ARBA00023180"/>
    </source>
</evidence>
<comment type="similarity">
    <text evidence="4 14">Belongs to the glycosyl hydrolase 31 family.</text>
</comment>